<evidence type="ECO:0000256" key="1">
    <source>
        <dbReference type="SAM" id="MobiDB-lite"/>
    </source>
</evidence>
<feature type="region of interest" description="Disordered" evidence="1">
    <location>
        <begin position="171"/>
        <end position="196"/>
    </location>
</feature>
<dbReference type="EMBL" id="GBRH01164860">
    <property type="protein sequence ID" value="JAE33036.1"/>
    <property type="molecule type" value="Transcribed_RNA"/>
</dbReference>
<reference evidence="2" key="1">
    <citation type="submission" date="2014-09" db="EMBL/GenBank/DDBJ databases">
        <authorList>
            <person name="Magalhaes I.L.F."/>
            <person name="Oliveira U."/>
            <person name="Santos F.R."/>
            <person name="Vidigal T.H.D.A."/>
            <person name="Brescovit A.D."/>
            <person name="Santos A.J."/>
        </authorList>
    </citation>
    <scope>NUCLEOTIDE SEQUENCE</scope>
    <source>
        <tissue evidence="2">Shoot tissue taken approximately 20 cm above the soil surface</tissue>
    </source>
</reference>
<dbReference type="AlphaFoldDB" id="A0A0A9HDX3"/>
<evidence type="ECO:0000313" key="2">
    <source>
        <dbReference type="EMBL" id="JAE33036.1"/>
    </source>
</evidence>
<protein>
    <submittedName>
        <fullName evidence="2">Uncharacterized protein</fullName>
    </submittedName>
</protein>
<organism evidence="2">
    <name type="scientific">Arundo donax</name>
    <name type="common">Giant reed</name>
    <name type="synonym">Donax arundinaceus</name>
    <dbReference type="NCBI Taxonomy" id="35708"/>
    <lineage>
        <taxon>Eukaryota</taxon>
        <taxon>Viridiplantae</taxon>
        <taxon>Streptophyta</taxon>
        <taxon>Embryophyta</taxon>
        <taxon>Tracheophyta</taxon>
        <taxon>Spermatophyta</taxon>
        <taxon>Magnoliopsida</taxon>
        <taxon>Liliopsida</taxon>
        <taxon>Poales</taxon>
        <taxon>Poaceae</taxon>
        <taxon>PACMAD clade</taxon>
        <taxon>Arundinoideae</taxon>
        <taxon>Arundineae</taxon>
        <taxon>Arundo</taxon>
    </lineage>
</organism>
<reference evidence="2" key="2">
    <citation type="journal article" date="2015" name="Data Brief">
        <title>Shoot transcriptome of the giant reed, Arundo donax.</title>
        <authorList>
            <person name="Barrero R.A."/>
            <person name="Guerrero F.D."/>
            <person name="Moolhuijzen P."/>
            <person name="Goolsby J.A."/>
            <person name="Tidwell J."/>
            <person name="Bellgard S.E."/>
            <person name="Bellgard M.I."/>
        </authorList>
    </citation>
    <scope>NUCLEOTIDE SEQUENCE</scope>
    <source>
        <tissue evidence="2">Shoot tissue taken approximately 20 cm above the soil surface</tissue>
    </source>
</reference>
<proteinExistence type="predicted"/>
<name>A0A0A9HDX3_ARUDO</name>
<accession>A0A0A9HDX3</accession>
<sequence>MIVGRQQAHKGHCIRNNPCIRHLLEQVNSFIELAMHPAAHNHRAVRHHISRPQASEQIESPVHPPTFGVQINQSSAQVIVQLNPHRTHENLDPQAEPPVPKLRASRDDRRESFLIGQHPDMRLQHPVKNAERLPCAAILRIACDHRVPRVKILAFHPLEKVGSGVDVPGLGIARDHRDPGDIVPNGHPLKQLPRSG</sequence>